<reference evidence="2" key="1">
    <citation type="journal article" date="2012" name="Nature">
        <title>The oyster genome reveals stress adaptation and complexity of shell formation.</title>
        <authorList>
            <person name="Zhang G."/>
            <person name="Fang X."/>
            <person name="Guo X."/>
            <person name="Li L."/>
            <person name="Luo R."/>
            <person name="Xu F."/>
            <person name="Yang P."/>
            <person name="Zhang L."/>
            <person name="Wang X."/>
            <person name="Qi H."/>
            <person name="Xiong Z."/>
            <person name="Que H."/>
            <person name="Xie Y."/>
            <person name="Holland P.W."/>
            <person name="Paps J."/>
            <person name="Zhu Y."/>
            <person name="Wu F."/>
            <person name="Chen Y."/>
            <person name="Wang J."/>
            <person name="Peng C."/>
            <person name="Meng J."/>
            <person name="Yang L."/>
            <person name="Liu J."/>
            <person name="Wen B."/>
            <person name="Zhang N."/>
            <person name="Huang Z."/>
            <person name="Zhu Q."/>
            <person name="Feng Y."/>
            <person name="Mount A."/>
            <person name="Hedgecock D."/>
            <person name="Xu Z."/>
            <person name="Liu Y."/>
            <person name="Domazet-Loso T."/>
            <person name="Du Y."/>
            <person name="Sun X."/>
            <person name="Zhang S."/>
            <person name="Liu B."/>
            <person name="Cheng P."/>
            <person name="Jiang X."/>
            <person name="Li J."/>
            <person name="Fan D."/>
            <person name="Wang W."/>
            <person name="Fu W."/>
            <person name="Wang T."/>
            <person name="Wang B."/>
            <person name="Zhang J."/>
            <person name="Peng Z."/>
            <person name="Li Y."/>
            <person name="Li N."/>
            <person name="Wang J."/>
            <person name="Chen M."/>
            <person name="He Y."/>
            <person name="Tan F."/>
            <person name="Song X."/>
            <person name="Zheng Q."/>
            <person name="Huang R."/>
            <person name="Yang H."/>
            <person name="Du X."/>
            <person name="Chen L."/>
            <person name="Yang M."/>
            <person name="Gaffney P.M."/>
            <person name="Wang S."/>
            <person name="Luo L."/>
            <person name="She Z."/>
            <person name="Ming Y."/>
            <person name="Huang W."/>
            <person name="Zhang S."/>
            <person name="Huang B."/>
            <person name="Zhang Y."/>
            <person name="Qu T."/>
            <person name="Ni P."/>
            <person name="Miao G."/>
            <person name="Wang J."/>
            <person name="Wang Q."/>
            <person name="Steinberg C.E."/>
            <person name="Wang H."/>
            <person name="Li N."/>
            <person name="Qian L."/>
            <person name="Zhang G."/>
            <person name="Li Y."/>
            <person name="Yang H."/>
            <person name="Liu X."/>
            <person name="Wang J."/>
            <person name="Yin Y."/>
            <person name="Wang J."/>
        </authorList>
    </citation>
    <scope>NUCLEOTIDE SEQUENCE [LARGE SCALE GENOMIC DNA]</scope>
    <source>
        <strain evidence="2">05x7-T-G4-1.051#20</strain>
    </source>
</reference>
<feature type="compositionally biased region" description="Basic and acidic residues" evidence="1">
    <location>
        <begin position="73"/>
        <end position="83"/>
    </location>
</feature>
<sequence>MCACDDDDEHTSKGPQPFPGNPIFAHELTPGTIVLQSANGEYFRILQEYSSTHTDNTSCRNDRSSTFTYPDTGRGRMEYERIQRTPTAPAFDNDIVTNTHNPVMIQPPPYNSTWG</sequence>
<dbReference type="EMBL" id="JH818863">
    <property type="protein sequence ID" value="EKC32246.1"/>
    <property type="molecule type" value="Genomic_DNA"/>
</dbReference>
<dbReference type="HOGENOM" id="CLU_2111247_0_0_1"/>
<evidence type="ECO:0000256" key="1">
    <source>
        <dbReference type="SAM" id="MobiDB-lite"/>
    </source>
</evidence>
<feature type="compositionally biased region" description="Polar residues" evidence="1">
    <location>
        <begin position="53"/>
        <end position="69"/>
    </location>
</feature>
<gene>
    <name evidence="2" type="ORF">CGI_10026234</name>
</gene>
<feature type="compositionally biased region" description="Pro residues" evidence="1">
    <location>
        <begin position="105"/>
        <end position="115"/>
    </location>
</feature>
<name>K1RDR2_MAGGI</name>
<organism evidence="2">
    <name type="scientific">Magallana gigas</name>
    <name type="common">Pacific oyster</name>
    <name type="synonym">Crassostrea gigas</name>
    <dbReference type="NCBI Taxonomy" id="29159"/>
    <lineage>
        <taxon>Eukaryota</taxon>
        <taxon>Metazoa</taxon>
        <taxon>Spiralia</taxon>
        <taxon>Lophotrochozoa</taxon>
        <taxon>Mollusca</taxon>
        <taxon>Bivalvia</taxon>
        <taxon>Autobranchia</taxon>
        <taxon>Pteriomorphia</taxon>
        <taxon>Ostreida</taxon>
        <taxon>Ostreoidea</taxon>
        <taxon>Ostreidae</taxon>
        <taxon>Magallana</taxon>
    </lineage>
</organism>
<feature type="region of interest" description="Disordered" evidence="1">
    <location>
        <begin position="1"/>
        <end position="25"/>
    </location>
</feature>
<feature type="region of interest" description="Disordered" evidence="1">
    <location>
        <begin position="53"/>
        <end position="115"/>
    </location>
</feature>
<dbReference type="InParanoid" id="K1RDR2"/>
<protein>
    <submittedName>
        <fullName evidence="2">Uncharacterized protein</fullName>
    </submittedName>
</protein>
<dbReference type="AlphaFoldDB" id="K1RDR2"/>
<proteinExistence type="predicted"/>
<evidence type="ECO:0000313" key="2">
    <source>
        <dbReference type="EMBL" id="EKC32246.1"/>
    </source>
</evidence>
<accession>K1RDR2</accession>